<keyword evidence="2" id="KW-0472">Membrane</keyword>
<sequence length="99" mass="11042">MSRYQWRFVWAAVAAYAVAIAIQWVGRPQLSMESGDTTWLILQSMLGQIAFWLGNLFAGGAVLLAVLRSDRADQYELDSDEPFEPDDTEPEGPFAGMID</sequence>
<evidence type="ECO:0000256" key="1">
    <source>
        <dbReference type="SAM" id="MobiDB-lite"/>
    </source>
</evidence>
<feature type="compositionally biased region" description="Acidic residues" evidence="1">
    <location>
        <begin position="76"/>
        <end position="90"/>
    </location>
</feature>
<evidence type="ECO:0000313" key="3">
    <source>
        <dbReference type="EMBL" id="MFC6236619.1"/>
    </source>
</evidence>
<keyword evidence="4" id="KW-1185">Reference proteome</keyword>
<comment type="caution">
    <text evidence="3">The sequence shown here is derived from an EMBL/GenBank/DDBJ whole genome shotgun (WGS) entry which is preliminary data.</text>
</comment>
<dbReference type="EMBL" id="JBHSTI010000002">
    <property type="protein sequence ID" value="MFC6236619.1"/>
    <property type="molecule type" value="Genomic_DNA"/>
</dbReference>
<gene>
    <name evidence="3" type="ORF">ACFQGU_01920</name>
</gene>
<proteinExistence type="predicted"/>
<keyword evidence="2" id="KW-1133">Transmembrane helix</keyword>
<protein>
    <submittedName>
        <fullName evidence="3">Uncharacterized protein</fullName>
    </submittedName>
</protein>
<accession>A0ABW1SX41</accession>
<dbReference type="Proteomes" id="UP001596138">
    <property type="component" value="Unassembled WGS sequence"/>
</dbReference>
<feature type="transmembrane region" description="Helical" evidence="2">
    <location>
        <begin position="45"/>
        <end position="67"/>
    </location>
</feature>
<evidence type="ECO:0000313" key="4">
    <source>
        <dbReference type="Proteomes" id="UP001596138"/>
    </source>
</evidence>
<feature type="region of interest" description="Disordered" evidence="1">
    <location>
        <begin position="76"/>
        <end position="99"/>
    </location>
</feature>
<evidence type="ECO:0000256" key="2">
    <source>
        <dbReference type="SAM" id="Phobius"/>
    </source>
</evidence>
<dbReference type="RefSeq" id="WP_386763660.1">
    <property type="nucleotide sequence ID" value="NZ_JBHSTI010000002.1"/>
</dbReference>
<name>A0ABW1SX41_9ACTN</name>
<organism evidence="3 4">
    <name type="scientific">Longivirga aurantiaca</name>
    <dbReference type="NCBI Taxonomy" id="1837743"/>
    <lineage>
        <taxon>Bacteria</taxon>
        <taxon>Bacillati</taxon>
        <taxon>Actinomycetota</taxon>
        <taxon>Actinomycetes</taxon>
        <taxon>Sporichthyales</taxon>
        <taxon>Sporichthyaceae</taxon>
        <taxon>Longivirga</taxon>
    </lineage>
</organism>
<reference evidence="4" key="1">
    <citation type="journal article" date="2019" name="Int. J. Syst. Evol. Microbiol.">
        <title>The Global Catalogue of Microorganisms (GCM) 10K type strain sequencing project: providing services to taxonomists for standard genome sequencing and annotation.</title>
        <authorList>
            <consortium name="The Broad Institute Genomics Platform"/>
            <consortium name="The Broad Institute Genome Sequencing Center for Infectious Disease"/>
            <person name="Wu L."/>
            <person name="Ma J."/>
        </authorList>
    </citation>
    <scope>NUCLEOTIDE SEQUENCE [LARGE SCALE GENOMIC DNA]</scope>
    <source>
        <strain evidence="4">CGMCC 4.7317</strain>
    </source>
</reference>
<feature type="transmembrane region" description="Helical" evidence="2">
    <location>
        <begin position="7"/>
        <end position="25"/>
    </location>
</feature>
<keyword evidence="2" id="KW-0812">Transmembrane</keyword>